<proteinExistence type="predicted"/>
<accession>A0ABR3W294</accession>
<dbReference type="Proteomes" id="UP001583177">
    <property type="component" value="Unassembled WGS sequence"/>
</dbReference>
<dbReference type="EMBL" id="JAWRVE010000180">
    <property type="protein sequence ID" value="KAL1850955.1"/>
    <property type="molecule type" value="Genomic_DNA"/>
</dbReference>
<keyword evidence="1" id="KW-0472">Membrane</keyword>
<organism evidence="2 3">
    <name type="scientific">Diaporthe australafricana</name>
    <dbReference type="NCBI Taxonomy" id="127596"/>
    <lineage>
        <taxon>Eukaryota</taxon>
        <taxon>Fungi</taxon>
        <taxon>Dikarya</taxon>
        <taxon>Ascomycota</taxon>
        <taxon>Pezizomycotina</taxon>
        <taxon>Sordariomycetes</taxon>
        <taxon>Sordariomycetidae</taxon>
        <taxon>Diaporthales</taxon>
        <taxon>Diaporthaceae</taxon>
        <taxon>Diaporthe</taxon>
    </lineage>
</organism>
<feature type="transmembrane region" description="Helical" evidence="1">
    <location>
        <begin position="6"/>
        <end position="26"/>
    </location>
</feature>
<gene>
    <name evidence="2" type="ORF">Daus18300_012746</name>
</gene>
<name>A0ABR3W294_9PEZI</name>
<reference evidence="2 3" key="1">
    <citation type="journal article" date="2024" name="IMA Fungus">
        <title>IMA Genome - F19 : A genome assembly and annotation guide to empower mycologists, including annotated draft genome sequences of Ceratocystis pirilliformis, Diaporthe australafricana, Fusarium ophioides, Paecilomyces lecythidis, and Sporothrix stenoceras.</title>
        <authorList>
            <person name="Aylward J."/>
            <person name="Wilson A.M."/>
            <person name="Visagie C.M."/>
            <person name="Spraker J."/>
            <person name="Barnes I."/>
            <person name="Buitendag C."/>
            <person name="Ceriani C."/>
            <person name="Del Mar Angel L."/>
            <person name="du Plessis D."/>
            <person name="Fuchs T."/>
            <person name="Gasser K."/>
            <person name="Kramer D."/>
            <person name="Li W."/>
            <person name="Munsamy K."/>
            <person name="Piso A."/>
            <person name="Price J.L."/>
            <person name="Sonnekus B."/>
            <person name="Thomas C."/>
            <person name="van der Nest A."/>
            <person name="van Dijk A."/>
            <person name="van Heerden A."/>
            <person name="van Vuuren N."/>
            <person name="Yilmaz N."/>
            <person name="Duong T.A."/>
            <person name="van der Merwe N.A."/>
            <person name="Wingfield M.J."/>
            <person name="Wingfield B.D."/>
        </authorList>
    </citation>
    <scope>NUCLEOTIDE SEQUENCE [LARGE SCALE GENOMIC DNA]</scope>
    <source>
        <strain evidence="2 3">CMW 18300</strain>
    </source>
</reference>
<protein>
    <submittedName>
        <fullName evidence="2">Uncharacterized protein</fullName>
    </submittedName>
</protein>
<keyword evidence="3" id="KW-1185">Reference proteome</keyword>
<comment type="caution">
    <text evidence="2">The sequence shown here is derived from an EMBL/GenBank/DDBJ whole genome shotgun (WGS) entry which is preliminary data.</text>
</comment>
<keyword evidence="1" id="KW-0812">Transmembrane</keyword>
<evidence type="ECO:0000313" key="3">
    <source>
        <dbReference type="Proteomes" id="UP001583177"/>
    </source>
</evidence>
<evidence type="ECO:0000256" key="1">
    <source>
        <dbReference type="SAM" id="Phobius"/>
    </source>
</evidence>
<sequence length="369" mass="41469">MLPVSTYWRVVLLGMLISAVIWLFMFRESLGGVSRTTKKSLMMSLQAHISTRIKVSGLGYASQVIQAEPDAKSALDANPALDAKPALPETTNNSLTPLILYAYAESETARENLQFFLEKGLHGGADFIFIFNGETDAFSLIPEHPNVKIIQRENKCFDLGGMGEILRKDDLWKRYKRFITMNASIKGPFFPRYDKTSCWSDIFLDRVTETIKLVGTTVNCQPSPHLQSMLWATDNVGMGILLDPALAHSVPQEDHWGTVDDPVGLSFCHETMDAAVHSELGSTRLITSQGYRVDALMTAYDLSADSDVEEYCRIGQFEDILYEKKYYGSNIHPYETIFFKSNRGIDPVLLGKLTDWHLKNGLNSWDTCK</sequence>
<keyword evidence="1" id="KW-1133">Transmembrane helix</keyword>
<evidence type="ECO:0000313" key="2">
    <source>
        <dbReference type="EMBL" id="KAL1850955.1"/>
    </source>
</evidence>